<evidence type="ECO:0000256" key="2">
    <source>
        <dbReference type="ARBA" id="ARBA00022723"/>
    </source>
</evidence>
<evidence type="ECO:0000256" key="11">
    <source>
        <dbReference type="PROSITE-ProRule" id="PRU00552"/>
    </source>
</evidence>
<dbReference type="InterPro" id="IPR001650">
    <property type="entry name" value="Helicase_C-like"/>
</dbReference>
<dbReference type="SMART" id="SM00487">
    <property type="entry name" value="DEXDc"/>
    <property type="match status" value="1"/>
</dbReference>
<keyword evidence="7" id="KW-0862">Zinc</keyword>
<dbReference type="Proteomes" id="UP001219567">
    <property type="component" value="Chromosome 1"/>
</dbReference>
<keyword evidence="5 17" id="KW-0378">Hydrolase</keyword>
<proteinExistence type="predicted"/>
<keyword evidence="2" id="KW-0479">Metal-binding</keyword>
<dbReference type="SUPFAM" id="SSF52540">
    <property type="entry name" value="P-loop containing nucleoside triphosphate hydrolases"/>
    <property type="match status" value="1"/>
</dbReference>
<feature type="domain" description="DEAD-box RNA helicase Q" evidence="16">
    <location>
        <begin position="162"/>
        <end position="190"/>
    </location>
</feature>
<feature type="domain" description="Helicase ATP-binding" evidence="14">
    <location>
        <begin position="193"/>
        <end position="377"/>
    </location>
</feature>
<evidence type="ECO:0000259" key="16">
    <source>
        <dbReference type="PROSITE" id="PS51195"/>
    </source>
</evidence>
<dbReference type="PROSITE" id="PS51194">
    <property type="entry name" value="HELICASE_CTER"/>
    <property type="match status" value="1"/>
</dbReference>
<dbReference type="AlphaFoldDB" id="A0AAJ6CGF6"/>
<evidence type="ECO:0000259" key="15">
    <source>
        <dbReference type="PROSITE" id="PS51194"/>
    </source>
</evidence>
<evidence type="ECO:0000256" key="6">
    <source>
        <dbReference type="ARBA" id="ARBA00022806"/>
    </source>
</evidence>
<dbReference type="GO" id="GO:0003723">
    <property type="term" value="F:RNA binding"/>
    <property type="evidence" value="ECO:0007669"/>
    <property type="project" value="UniProtKB-KW"/>
</dbReference>
<dbReference type="Gene3D" id="3.40.50.300">
    <property type="entry name" value="P-loop containing nucleotide triphosphate hydrolases"/>
    <property type="match status" value="2"/>
</dbReference>
<dbReference type="PROSITE" id="PS51195">
    <property type="entry name" value="Q_MOTIF"/>
    <property type="match status" value="1"/>
</dbReference>
<evidence type="ECO:0000256" key="13">
    <source>
        <dbReference type="SAM" id="MobiDB-lite"/>
    </source>
</evidence>
<evidence type="ECO:0000259" key="14">
    <source>
        <dbReference type="PROSITE" id="PS51192"/>
    </source>
</evidence>
<dbReference type="EC" id="3.6.4.13" evidence="1"/>
<evidence type="ECO:0000256" key="3">
    <source>
        <dbReference type="ARBA" id="ARBA00022741"/>
    </source>
</evidence>
<dbReference type="Pfam" id="PF00271">
    <property type="entry name" value="Helicase_C"/>
    <property type="match status" value="1"/>
</dbReference>
<reference evidence="17 18" key="1">
    <citation type="submission" date="2023-03" db="EMBL/GenBank/DDBJ databases">
        <title>Mating type loci evolution in Malassezia.</title>
        <authorList>
            <person name="Coelho M.A."/>
        </authorList>
    </citation>
    <scope>NUCLEOTIDE SEQUENCE [LARGE SCALE GENOMIC DNA]</scope>
    <source>
        <strain evidence="17 18">CBS 9725</strain>
    </source>
</reference>
<dbReference type="InterPro" id="IPR014001">
    <property type="entry name" value="Helicase_ATP-bd"/>
</dbReference>
<dbReference type="FunFam" id="3.40.50.300:FF:000657">
    <property type="entry name" value="Probable ATP-dependent RNA helicase DDX41"/>
    <property type="match status" value="1"/>
</dbReference>
<dbReference type="CDD" id="cd18787">
    <property type="entry name" value="SF2_C_DEAD"/>
    <property type="match status" value="1"/>
</dbReference>
<feature type="region of interest" description="Disordered" evidence="13">
    <location>
        <begin position="1"/>
        <end position="25"/>
    </location>
</feature>
<keyword evidence="3" id="KW-0547">Nucleotide-binding</keyword>
<feature type="domain" description="Helicase C-terminal" evidence="15">
    <location>
        <begin position="401"/>
        <end position="555"/>
    </location>
</feature>
<evidence type="ECO:0000256" key="7">
    <source>
        <dbReference type="ARBA" id="ARBA00022833"/>
    </source>
</evidence>
<dbReference type="PANTHER" id="PTHR47958">
    <property type="entry name" value="ATP-DEPENDENT RNA HELICASE DBP3"/>
    <property type="match status" value="1"/>
</dbReference>
<evidence type="ECO:0000256" key="10">
    <source>
        <dbReference type="ARBA" id="ARBA00047984"/>
    </source>
</evidence>
<evidence type="ECO:0000256" key="8">
    <source>
        <dbReference type="ARBA" id="ARBA00022840"/>
    </source>
</evidence>
<organism evidence="17 18">
    <name type="scientific">Malassezia yamatoensis</name>
    <dbReference type="NCBI Taxonomy" id="253288"/>
    <lineage>
        <taxon>Eukaryota</taxon>
        <taxon>Fungi</taxon>
        <taxon>Dikarya</taxon>
        <taxon>Basidiomycota</taxon>
        <taxon>Ustilaginomycotina</taxon>
        <taxon>Malasseziomycetes</taxon>
        <taxon>Malasseziales</taxon>
        <taxon>Malasseziaceae</taxon>
        <taxon>Malassezia</taxon>
    </lineage>
</organism>
<feature type="region of interest" description="Disordered" evidence="13">
    <location>
        <begin position="39"/>
        <end position="58"/>
    </location>
</feature>
<evidence type="ECO:0000256" key="12">
    <source>
        <dbReference type="SAM" id="Coils"/>
    </source>
</evidence>
<keyword evidence="8" id="KW-0067">ATP-binding</keyword>
<accession>A0AAJ6CGF6</accession>
<dbReference type="InterPro" id="IPR027417">
    <property type="entry name" value="P-loop_NTPase"/>
</dbReference>
<dbReference type="InterPro" id="IPR011545">
    <property type="entry name" value="DEAD/DEAH_box_helicase_dom"/>
</dbReference>
<gene>
    <name evidence="17" type="ORF">MYAM1_001461</name>
</gene>
<dbReference type="GO" id="GO:0005524">
    <property type="term" value="F:ATP binding"/>
    <property type="evidence" value="ECO:0007669"/>
    <property type="project" value="UniProtKB-KW"/>
</dbReference>
<dbReference type="PROSITE" id="PS51192">
    <property type="entry name" value="HELICASE_ATP_BIND_1"/>
    <property type="match status" value="1"/>
</dbReference>
<comment type="catalytic activity">
    <reaction evidence="10">
        <text>ATP + H2O = ADP + phosphate + H(+)</text>
        <dbReference type="Rhea" id="RHEA:13065"/>
        <dbReference type="ChEBI" id="CHEBI:15377"/>
        <dbReference type="ChEBI" id="CHEBI:15378"/>
        <dbReference type="ChEBI" id="CHEBI:30616"/>
        <dbReference type="ChEBI" id="CHEBI:43474"/>
        <dbReference type="ChEBI" id="CHEBI:456216"/>
        <dbReference type="EC" id="3.6.4.13"/>
    </reaction>
</comment>
<dbReference type="GO" id="GO:0008270">
    <property type="term" value="F:zinc ion binding"/>
    <property type="evidence" value="ECO:0007669"/>
    <property type="project" value="UniProtKB-KW"/>
</dbReference>
<feature type="short sequence motif" description="Q motif" evidence="11">
    <location>
        <begin position="162"/>
        <end position="190"/>
    </location>
</feature>
<dbReference type="SMART" id="SM00490">
    <property type="entry name" value="HELICc"/>
    <property type="match status" value="1"/>
</dbReference>
<evidence type="ECO:0000313" key="17">
    <source>
        <dbReference type="EMBL" id="WFC98729.1"/>
    </source>
</evidence>
<keyword evidence="6 17" id="KW-0347">Helicase</keyword>
<keyword evidence="18" id="KW-1185">Reference proteome</keyword>
<sequence length="560" mass="63297">MVDQARKSRRAVHEEQDWYEEQEQSSYIPVKQRKLEAMEKVGSRAHAAVRRPDVEMERREDRAPTLMHQAQELREQQHKLQKNATDAEKELEEERKILEAHALRKRLVSHAELAHDIHYTEPIRRSWQPPRYIRERHESQAQAIRKRYHIVAEGEQIPQPLTHFRDMKLPECIIDYLKSKNITKPTPIQMQGLPVALSGRDMIGIAFTGSGKSVTFTVPLVLFAIEAETRLPFDPSDGPLGLILCPSRELARQTYDSVVAMSEALDHAGYKRIKALLCIGGISMNDQAHTMRTGFHIVVATPGRLQDMLEQHRFTLAACNYVCLDEADRLMEGAFEENVRNILSHVQHQRQTLLFSATMPKKILAFAEHSLLQPVVVNVGRAGTASMDVIQEVEFVAADAKFAHLLEALQKTAPPVIVFSDNKAEVDQVLEFLLRKGVDAVAIHGSKTQSEREYAIQSFKQGNKDVMVASGVASKGLDFPQIQHVINFTMPRDIEDYVHQIGRTGRGGKTGLATTFVNKSVAEPTLRDLKYLLVEAKQRIPSFLSTVPDAVRTVVEWVIV</sequence>
<dbReference type="GO" id="GO:0005737">
    <property type="term" value="C:cytoplasm"/>
    <property type="evidence" value="ECO:0007669"/>
    <property type="project" value="UniProtKB-ARBA"/>
</dbReference>
<dbReference type="InterPro" id="IPR014014">
    <property type="entry name" value="RNA_helicase_DEAD_Q_motif"/>
</dbReference>
<evidence type="ECO:0000256" key="5">
    <source>
        <dbReference type="ARBA" id="ARBA00022801"/>
    </source>
</evidence>
<dbReference type="GO" id="GO:0003724">
    <property type="term" value="F:RNA helicase activity"/>
    <property type="evidence" value="ECO:0007669"/>
    <property type="project" value="UniProtKB-EC"/>
</dbReference>
<name>A0AAJ6CGF6_9BASI</name>
<keyword evidence="4" id="KW-0863">Zinc-finger</keyword>
<evidence type="ECO:0000256" key="4">
    <source>
        <dbReference type="ARBA" id="ARBA00022771"/>
    </source>
</evidence>
<dbReference type="GO" id="GO:0016787">
    <property type="term" value="F:hydrolase activity"/>
    <property type="evidence" value="ECO:0007669"/>
    <property type="project" value="UniProtKB-KW"/>
</dbReference>
<evidence type="ECO:0000256" key="9">
    <source>
        <dbReference type="ARBA" id="ARBA00022884"/>
    </source>
</evidence>
<protein>
    <recommendedName>
        <fullName evidence="1">RNA helicase</fullName>
        <ecNumber evidence="1">3.6.4.13</ecNumber>
    </recommendedName>
</protein>
<dbReference type="Pfam" id="PF00270">
    <property type="entry name" value="DEAD"/>
    <property type="match status" value="1"/>
</dbReference>
<evidence type="ECO:0000313" key="18">
    <source>
        <dbReference type="Proteomes" id="UP001219567"/>
    </source>
</evidence>
<keyword evidence="12" id="KW-0175">Coiled coil</keyword>
<feature type="coiled-coil region" evidence="12">
    <location>
        <begin position="70"/>
        <end position="104"/>
    </location>
</feature>
<feature type="compositionally biased region" description="Basic and acidic residues" evidence="13">
    <location>
        <begin position="1"/>
        <end position="16"/>
    </location>
</feature>
<dbReference type="EMBL" id="CP119943">
    <property type="protein sequence ID" value="WFC98729.1"/>
    <property type="molecule type" value="Genomic_DNA"/>
</dbReference>
<keyword evidence="9" id="KW-0694">RNA-binding</keyword>
<evidence type="ECO:0000256" key="1">
    <source>
        <dbReference type="ARBA" id="ARBA00012552"/>
    </source>
</evidence>